<dbReference type="STRING" id="351675.SAMN05421680_12160"/>
<gene>
    <name evidence="2" type="ORF">SAMN05421680_12160</name>
    <name evidence="1" type="ORF">Xmau_03881</name>
</gene>
<reference evidence="3" key="1">
    <citation type="submission" date="2016-10" db="EMBL/GenBank/DDBJ databases">
        <authorList>
            <person name="Varghese N."/>
            <person name="Submissions S."/>
        </authorList>
    </citation>
    <scope>NUCLEOTIDE SEQUENCE [LARGE SCALE GENOMIC DNA]</scope>
    <source>
        <strain evidence="3">DSM 17908</strain>
    </source>
</reference>
<accession>A0A1I3VPA6</accession>
<dbReference type="SUPFAM" id="SSF46689">
    <property type="entry name" value="Homeodomain-like"/>
    <property type="match status" value="1"/>
</dbReference>
<dbReference type="RefSeq" id="WP_092513107.1">
    <property type="nucleotide sequence ID" value="NZ_CAWNQB010000014.1"/>
</dbReference>
<proteinExistence type="predicted"/>
<reference evidence="1 4" key="3">
    <citation type="journal article" date="2017" name="Nat. Microbiol.">
        <title>Natural product diversity associated with the nematode symbionts Photorhabdus and Xenorhabdus.</title>
        <authorList>
            <person name="Tobias N.J."/>
            <person name="Wolff H."/>
            <person name="Djahanschiri B."/>
            <person name="Grundmann F."/>
            <person name="Kronenwerth M."/>
            <person name="Shi Y.M."/>
            <person name="Simonyi S."/>
            <person name="Grun P."/>
            <person name="Shapiro-Ilan D."/>
            <person name="Pidot S.J."/>
            <person name="Stinear T.P."/>
            <person name="Ebersberger I."/>
            <person name="Bode H.B."/>
        </authorList>
    </citation>
    <scope>NUCLEOTIDE SEQUENCE [LARGE SCALE GENOMIC DNA]</scope>
    <source>
        <strain evidence="1 4">DSM 17908</strain>
    </source>
</reference>
<evidence type="ECO:0000313" key="4">
    <source>
        <dbReference type="Proteomes" id="UP000224607"/>
    </source>
</evidence>
<dbReference type="AlphaFoldDB" id="A0A1I3VPA6"/>
<name>A0A1I3VPA6_9GAMM</name>
<dbReference type="OrthoDB" id="8654052at2"/>
<dbReference type="InterPro" id="IPR009057">
    <property type="entry name" value="Homeodomain-like_sf"/>
</dbReference>
<evidence type="ECO:0000313" key="3">
    <source>
        <dbReference type="Proteomes" id="UP000198919"/>
    </source>
</evidence>
<keyword evidence="4" id="KW-1185">Reference proteome</keyword>
<reference evidence="2" key="2">
    <citation type="submission" date="2016-10" db="EMBL/GenBank/DDBJ databases">
        <authorList>
            <person name="de Groot N.N."/>
        </authorList>
    </citation>
    <scope>NUCLEOTIDE SEQUENCE [LARGE SCALE GENOMIC DNA]</scope>
    <source>
        <strain evidence="2">DSM 17908</strain>
    </source>
</reference>
<organism evidence="2 3">
    <name type="scientific">Xenorhabdus mauleonii</name>
    <dbReference type="NCBI Taxonomy" id="351675"/>
    <lineage>
        <taxon>Bacteria</taxon>
        <taxon>Pseudomonadati</taxon>
        <taxon>Pseudomonadota</taxon>
        <taxon>Gammaproteobacteria</taxon>
        <taxon>Enterobacterales</taxon>
        <taxon>Morganellaceae</taxon>
        <taxon>Xenorhabdus</taxon>
    </lineage>
</organism>
<dbReference type="Gene3D" id="1.10.357.10">
    <property type="entry name" value="Tetracycline Repressor, domain 2"/>
    <property type="match status" value="1"/>
</dbReference>
<dbReference type="EMBL" id="FORG01000021">
    <property type="protein sequence ID" value="SFJ96077.1"/>
    <property type="molecule type" value="Genomic_DNA"/>
</dbReference>
<sequence length="184" mass="21104">MTKTIQIDDRKLLKLLAIALVENQRANLQELAKACDISKATLYRFCQTRELLINQLGQYAIDTLSDAIHTTLLQDCPPKEALRNLAEKCLENQELLLFIVHFWNTTSSIDYSTETKWLVPMDRFFLRGQEIGVFRIDITAAGMSELWINMLAGLFEAERRGRVARVGLINMLEITFLQGVLQQE</sequence>
<evidence type="ECO:0000313" key="1">
    <source>
        <dbReference type="EMBL" id="PHM37403.1"/>
    </source>
</evidence>
<evidence type="ECO:0000313" key="2">
    <source>
        <dbReference type="EMBL" id="SFJ96077.1"/>
    </source>
</evidence>
<protein>
    <submittedName>
        <fullName evidence="1">Transcriptional regulator NfxB</fullName>
    </submittedName>
    <submittedName>
        <fullName evidence="2">Transcriptional regulator, RpiR family</fullName>
    </submittedName>
</protein>
<dbReference type="Proteomes" id="UP000198919">
    <property type="component" value="Unassembled WGS sequence"/>
</dbReference>
<dbReference type="Proteomes" id="UP000224607">
    <property type="component" value="Unassembled WGS sequence"/>
</dbReference>
<dbReference type="EMBL" id="NITY01000021">
    <property type="protein sequence ID" value="PHM37403.1"/>
    <property type="molecule type" value="Genomic_DNA"/>
</dbReference>